<gene>
    <name evidence="3" type="ORF">OLEA9_A075213</name>
</gene>
<comment type="caution">
    <text evidence="3">The sequence shown here is derived from an EMBL/GenBank/DDBJ whole genome shotgun (WGS) entry which is preliminary data.</text>
</comment>
<feature type="domain" description="DYW" evidence="2">
    <location>
        <begin position="100"/>
        <end position="137"/>
    </location>
</feature>
<evidence type="ECO:0000259" key="2">
    <source>
        <dbReference type="Pfam" id="PF14432"/>
    </source>
</evidence>
<dbReference type="GO" id="GO:0009451">
    <property type="term" value="P:RNA modification"/>
    <property type="evidence" value="ECO:0007669"/>
    <property type="project" value="InterPro"/>
</dbReference>
<dbReference type="InterPro" id="IPR046960">
    <property type="entry name" value="PPR_At4g14850-like_plant"/>
</dbReference>
<dbReference type="Pfam" id="PF14432">
    <property type="entry name" value="DYW_deaminase"/>
    <property type="match status" value="1"/>
</dbReference>
<dbReference type="Pfam" id="PF20431">
    <property type="entry name" value="E_motif"/>
    <property type="match status" value="1"/>
</dbReference>
<protein>
    <submittedName>
        <fullName evidence="3">Pentatricopeptide repeat-containing At3g24000, mitochondrial</fullName>
    </submittedName>
</protein>
<dbReference type="Proteomes" id="UP000594638">
    <property type="component" value="Unassembled WGS sequence"/>
</dbReference>
<evidence type="ECO:0000256" key="1">
    <source>
        <dbReference type="ARBA" id="ARBA00006643"/>
    </source>
</evidence>
<dbReference type="GO" id="GO:0003723">
    <property type="term" value="F:RNA binding"/>
    <property type="evidence" value="ECO:0007669"/>
    <property type="project" value="InterPro"/>
</dbReference>
<dbReference type="Gramene" id="OE9A075213T1">
    <property type="protein sequence ID" value="OE9A075213C1"/>
    <property type="gene ID" value="OE9A075213"/>
</dbReference>
<comment type="similarity">
    <text evidence="1">Belongs to the PPR family. PCMP-H subfamily.</text>
</comment>
<keyword evidence="4" id="KW-1185">Reference proteome</keyword>
<evidence type="ECO:0000313" key="3">
    <source>
        <dbReference type="EMBL" id="CAA2968070.1"/>
    </source>
</evidence>
<dbReference type="OrthoDB" id="185373at2759"/>
<dbReference type="AlphaFoldDB" id="A0A8S0QGM9"/>
<reference evidence="3 4" key="1">
    <citation type="submission" date="2019-12" db="EMBL/GenBank/DDBJ databases">
        <authorList>
            <person name="Alioto T."/>
            <person name="Alioto T."/>
            <person name="Gomez Garrido J."/>
        </authorList>
    </citation>
    <scope>NUCLEOTIDE SEQUENCE [LARGE SCALE GENOMIC DNA]</scope>
</reference>
<sequence>MHKNMDLGAYAAKRVFELNPYDSGPHVLLTNIYASASKWSDAAKVRKIMNESGVKNEPACSWVELENVVNIFVANDITHPPREVIRRMWEKIADKIKKIGYVPDTTNVLWVADQQEREERLQNHSEKLALAFALLNFNFSF</sequence>
<dbReference type="PANTHER" id="PTHR47926">
    <property type="entry name" value="PENTATRICOPEPTIDE REPEAT-CONTAINING PROTEIN"/>
    <property type="match status" value="1"/>
</dbReference>
<organism evidence="3 4">
    <name type="scientific">Olea europaea subsp. europaea</name>
    <dbReference type="NCBI Taxonomy" id="158383"/>
    <lineage>
        <taxon>Eukaryota</taxon>
        <taxon>Viridiplantae</taxon>
        <taxon>Streptophyta</taxon>
        <taxon>Embryophyta</taxon>
        <taxon>Tracheophyta</taxon>
        <taxon>Spermatophyta</taxon>
        <taxon>Magnoliopsida</taxon>
        <taxon>eudicotyledons</taxon>
        <taxon>Gunneridae</taxon>
        <taxon>Pentapetalae</taxon>
        <taxon>asterids</taxon>
        <taxon>lamiids</taxon>
        <taxon>Lamiales</taxon>
        <taxon>Oleaceae</taxon>
        <taxon>Oleeae</taxon>
        <taxon>Olea</taxon>
    </lineage>
</organism>
<dbReference type="InterPro" id="IPR032867">
    <property type="entry name" value="DYW_dom"/>
</dbReference>
<evidence type="ECO:0000313" key="4">
    <source>
        <dbReference type="Proteomes" id="UP000594638"/>
    </source>
</evidence>
<dbReference type="PANTHER" id="PTHR47926:SF502">
    <property type="entry name" value="SELENIUM BINDING PROTEIN"/>
    <property type="match status" value="1"/>
</dbReference>
<proteinExistence type="inferred from homology"/>
<accession>A0A8S0QGM9</accession>
<dbReference type="InterPro" id="IPR046848">
    <property type="entry name" value="E_motif"/>
</dbReference>
<dbReference type="GO" id="GO:0008270">
    <property type="term" value="F:zinc ion binding"/>
    <property type="evidence" value="ECO:0007669"/>
    <property type="project" value="InterPro"/>
</dbReference>
<name>A0A8S0QGM9_OLEEU</name>
<dbReference type="EMBL" id="CACTIH010001898">
    <property type="protein sequence ID" value="CAA2968070.1"/>
    <property type="molecule type" value="Genomic_DNA"/>
</dbReference>